<proteinExistence type="predicted"/>
<protein>
    <submittedName>
        <fullName evidence="2">Uncharacterized protein</fullName>
    </submittedName>
</protein>
<gene>
    <name evidence="2" type="ORF">GO495_29695</name>
</gene>
<reference evidence="2 3" key="1">
    <citation type="submission" date="2019-12" db="EMBL/GenBank/DDBJ databases">
        <title>The draft genomic sequence of strain Chitinophaga oryziterrae JCM 16595.</title>
        <authorList>
            <person name="Zhang X."/>
        </authorList>
    </citation>
    <scope>NUCLEOTIDE SEQUENCE [LARGE SCALE GENOMIC DNA]</scope>
    <source>
        <strain evidence="2 3">JCM 16595</strain>
    </source>
</reference>
<dbReference type="RefSeq" id="WP_157303591.1">
    <property type="nucleotide sequence ID" value="NZ_BAAAZB010000005.1"/>
</dbReference>
<organism evidence="2 3">
    <name type="scientific">Chitinophaga oryziterrae</name>
    <dbReference type="NCBI Taxonomy" id="1031224"/>
    <lineage>
        <taxon>Bacteria</taxon>
        <taxon>Pseudomonadati</taxon>
        <taxon>Bacteroidota</taxon>
        <taxon>Chitinophagia</taxon>
        <taxon>Chitinophagales</taxon>
        <taxon>Chitinophagaceae</taxon>
        <taxon>Chitinophaga</taxon>
    </lineage>
</organism>
<dbReference type="AlphaFoldDB" id="A0A6N8JKV7"/>
<feature type="region of interest" description="Disordered" evidence="1">
    <location>
        <begin position="1"/>
        <end position="20"/>
    </location>
</feature>
<evidence type="ECO:0000313" key="3">
    <source>
        <dbReference type="Proteomes" id="UP000468388"/>
    </source>
</evidence>
<keyword evidence="3" id="KW-1185">Reference proteome</keyword>
<evidence type="ECO:0000313" key="2">
    <source>
        <dbReference type="EMBL" id="MVT44802.1"/>
    </source>
</evidence>
<comment type="caution">
    <text evidence="2">The sequence shown here is derived from an EMBL/GenBank/DDBJ whole genome shotgun (WGS) entry which is preliminary data.</text>
</comment>
<sequence length="148" mass="16329">MLTPAPPSDPINTTPSSPPVDQNQAYFDFFSVSGHGFYLYPRSLDEAKQLFDRYCQIVCAAIAENITFPNPNYIDKANASVIYAINHPEVFQSQEDHDMFLHFIGLVFAQPTFVISWSHGAPDTGGIITLPSSGCVNLRVRIPPLGGR</sequence>
<evidence type="ECO:0000256" key="1">
    <source>
        <dbReference type="SAM" id="MobiDB-lite"/>
    </source>
</evidence>
<dbReference type="EMBL" id="WRXO01000013">
    <property type="protein sequence ID" value="MVT44802.1"/>
    <property type="molecule type" value="Genomic_DNA"/>
</dbReference>
<dbReference type="Proteomes" id="UP000468388">
    <property type="component" value="Unassembled WGS sequence"/>
</dbReference>
<name>A0A6N8JKV7_9BACT</name>
<accession>A0A6N8JKV7</accession>
<feature type="compositionally biased region" description="Polar residues" evidence="1">
    <location>
        <begin position="10"/>
        <end position="20"/>
    </location>
</feature>